<feature type="signal peptide" evidence="3">
    <location>
        <begin position="1"/>
        <end position="21"/>
    </location>
</feature>
<dbReference type="GO" id="GO:0003796">
    <property type="term" value="F:lysozyme activity"/>
    <property type="evidence" value="ECO:0007669"/>
    <property type="project" value="InterPro"/>
</dbReference>
<evidence type="ECO:0000256" key="1">
    <source>
        <dbReference type="ARBA" id="ARBA00022529"/>
    </source>
</evidence>
<dbReference type="InterPro" id="IPR051018">
    <property type="entry name" value="Bacteriophage_GH24"/>
</dbReference>
<dbReference type="OrthoDB" id="5358886at2759"/>
<keyword evidence="1" id="KW-0929">Antimicrobial</keyword>
<keyword evidence="5" id="KW-1185">Reference proteome</keyword>
<dbReference type="Proteomes" id="UP000605846">
    <property type="component" value="Unassembled WGS sequence"/>
</dbReference>
<organism evidence="4 5">
    <name type="scientific">Apophysomyces ossiformis</name>
    <dbReference type="NCBI Taxonomy" id="679940"/>
    <lineage>
        <taxon>Eukaryota</taxon>
        <taxon>Fungi</taxon>
        <taxon>Fungi incertae sedis</taxon>
        <taxon>Mucoromycota</taxon>
        <taxon>Mucoromycotina</taxon>
        <taxon>Mucoromycetes</taxon>
        <taxon>Mucorales</taxon>
        <taxon>Mucorineae</taxon>
        <taxon>Mucoraceae</taxon>
        <taxon>Apophysomyces</taxon>
    </lineage>
</organism>
<name>A0A8H7ER28_9FUNG</name>
<dbReference type="SUPFAM" id="SSF53955">
    <property type="entry name" value="Lysozyme-like"/>
    <property type="match status" value="1"/>
</dbReference>
<dbReference type="PANTHER" id="PTHR38107">
    <property type="match status" value="1"/>
</dbReference>
<evidence type="ECO:0000256" key="3">
    <source>
        <dbReference type="SAM" id="SignalP"/>
    </source>
</evidence>
<keyword evidence="3" id="KW-0732">Signal</keyword>
<dbReference type="GO" id="GO:0009253">
    <property type="term" value="P:peptidoglycan catabolic process"/>
    <property type="evidence" value="ECO:0007669"/>
    <property type="project" value="InterPro"/>
</dbReference>
<dbReference type="InterPro" id="IPR023346">
    <property type="entry name" value="Lysozyme-like_dom_sf"/>
</dbReference>
<dbReference type="AlphaFoldDB" id="A0A8H7ER28"/>
<evidence type="ECO:0000313" key="4">
    <source>
        <dbReference type="EMBL" id="KAF7726818.1"/>
    </source>
</evidence>
<dbReference type="GO" id="GO:0031640">
    <property type="term" value="P:killing of cells of another organism"/>
    <property type="evidence" value="ECO:0007669"/>
    <property type="project" value="UniProtKB-KW"/>
</dbReference>
<dbReference type="Pfam" id="PF00959">
    <property type="entry name" value="Phage_lysozyme"/>
    <property type="match status" value="1"/>
</dbReference>
<dbReference type="GO" id="GO:0016998">
    <property type="term" value="P:cell wall macromolecule catabolic process"/>
    <property type="evidence" value="ECO:0007669"/>
    <property type="project" value="InterPro"/>
</dbReference>
<evidence type="ECO:0000313" key="5">
    <source>
        <dbReference type="Proteomes" id="UP000605846"/>
    </source>
</evidence>
<keyword evidence="2" id="KW-0081">Bacteriolytic enzyme</keyword>
<dbReference type="GO" id="GO:0042742">
    <property type="term" value="P:defense response to bacterium"/>
    <property type="evidence" value="ECO:0007669"/>
    <property type="project" value="UniProtKB-KW"/>
</dbReference>
<proteinExistence type="predicted"/>
<accession>A0A8H7ER28</accession>
<dbReference type="InterPro" id="IPR002196">
    <property type="entry name" value="Glyco_hydro_24"/>
</dbReference>
<dbReference type="PANTHER" id="PTHR38107:SF3">
    <property type="entry name" value="LYSOZYME RRRD-RELATED"/>
    <property type="match status" value="1"/>
</dbReference>
<dbReference type="Gene3D" id="1.10.530.40">
    <property type="match status" value="1"/>
</dbReference>
<gene>
    <name evidence="4" type="ORF">EC973_008419</name>
</gene>
<protein>
    <submittedName>
        <fullName evidence="4">Uncharacterized protein</fullName>
    </submittedName>
</protein>
<dbReference type="EMBL" id="JABAYA010000071">
    <property type="protein sequence ID" value="KAF7726818.1"/>
    <property type="molecule type" value="Genomic_DNA"/>
</dbReference>
<feature type="chain" id="PRO_5034627158" evidence="3">
    <location>
        <begin position="22"/>
        <end position="161"/>
    </location>
</feature>
<sequence>MIHKVIFAFAVILTLLFDCEGAACSGVNQATLNLIESFAGFVPSPKPDPVGLPTVGYDHLCQSRGCSKVPFRFPLTKANAEALLEQDIKTFTGCLDSYINDNVRVNDNQWGALASWVLMWVAVTLGPHRLSDGSMLGKTQTQWLLKSFLNGTKAEDEFFLV</sequence>
<evidence type="ECO:0000256" key="2">
    <source>
        <dbReference type="ARBA" id="ARBA00022638"/>
    </source>
</evidence>
<comment type="caution">
    <text evidence="4">The sequence shown here is derived from an EMBL/GenBank/DDBJ whole genome shotgun (WGS) entry which is preliminary data.</text>
</comment>
<dbReference type="InterPro" id="IPR023347">
    <property type="entry name" value="Lysozyme_dom_sf"/>
</dbReference>
<reference evidence="4" key="1">
    <citation type="submission" date="2020-01" db="EMBL/GenBank/DDBJ databases">
        <title>Genome Sequencing of Three Apophysomyces-Like Fungal Strains Confirms a Novel Fungal Genus in the Mucoromycota with divergent Burkholderia-like Endosymbiotic Bacteria.</title>
        <authorList>
            <person name="Stajich J.E."/>
            <person name="Macias A.M."/>
            <person name="Carter-House D."/>
            <person name="Lovett B."/>
            <person name="Kasson L.R."/>
            <person name="Berry K."/>
            <person name="Grigoriev I."/>
            <person name="Chang Y."/>
            <person name="Spatafora J."/>
            <person name="Kasson M.T."/>
        </authorList>
    </citation>
    <scope>NUCLEOTIDE SEQUENCE</scope>
    <source>
        <strain evidence="4">NRRL A-21654</strain>
    </source>
</reference>